<accession>A0A7Y4KZK3</accession>
<dbReference type="EMBL" id="JACHKF010000001">
    <property type="protein sequence ID" value="MBB6565280.1"/>
    <property type="molecule type" value="Genomic_DNA"/>
</dbReference>
<reference evidence="3 4" key="1">
    <citation type="submission" date="2020-05" db="EMBL/GenBank/DDBJ databases">
        <title>Genome sequence of Kribbella sandramycini ATCC 39419.</title>
        <authorList>
            <person name="Maclea K.S."/>
            <person name="Fair J.L."/>
        </authorList>
    </citation>
    <scope>NUCLEOTIDE SEQUENCE [LARGE SCALE GENOMIC DNA]</scope>
    <source>
        <strain evidence="3 4">ATCC 39419</strain>
    </source>
</reference>
<dbReference type="EMBL" id="JABJRC010000003">
    <property type="protein sequence ID" value="NOL41549.1"/>
    <property type="molecule type" value="Genomic_DNA"/>
</dbReference>
<evidence type="ECO:0000313" key="4">
    <source>
        <dbReference type="Proteomes" id="UP000534306"/>
    </source>
</evidence>
<dbReference type="Proteomes" id="UP000534306">
    <property type="component" value="Unassembled WGS sequence"/>
</dbReference>
<dbReference type="Proteomes" id="UP000553957">
    <property type="component" value="Unassembled WGS sequence"/>
</dbReference>
<comment type="caution">
    <text evidence="3">The sequence shown here is derived from an EMBL/GenBank/DDBJ whole genome shotgun (WGS) entry which is preliminary data.</text>
</comment>
<dbReference type="AlphaFoldDB" id="A0A7Y4KZK3"/>
<dbReference type="RefSeq" id="WP_171673776.1">
    <property type="nucleotide sequence ID" value="NZ_BAAAGT010000001.1"/>
</dbReference>
<reference evidence="2 5" key="2">
    <citation type="submission" date="2020-08" db="EMBL/GenBank/DDBJ databases">
        <title>Sequencing the genomes of 1000 actinobacteria strains.</title>
        <authorList>
            <person name="Klenk H.-P."/>
        </authorList>
    </citation>
    <scope>NUCLEOTIDE SEQUENCE [LARGE SCALE GENOMIC DNA]</scope>
    <source>
        <strain evidence="2 5">DSM 15626</strain>
    </source>
</reference>
<feature type="region of interest" description="Disordered" evidence="1">
    <location>
        <begin position="53"/>
        <end position="76"/>
    </location>
</feature>
<evidence type="ECO:0000313" key="3">
    <source>
        <dbReference type="EMBL" id="NOL41549.1"/>
    </source>
</evidence>
<protein>
    <submittedName>
        <fullName evidence="3">Uncharacterized protein</fullName>
    </submittedName>
</protein>
<sequence>MISEQQEVARYRVADQIRAAEARAAHQERPADGGARHGLAIALRRLADRLEPLAEPAGRARHARPQQPGRGLSVVR</sequence>
<evidence type="ECO:0000313" key="2">
    <source>
        <dbReference type="EMBL" id="MBB6565280.1"/>
    </source>
</evidence>
<gene>
    <name evidence="2" type="ORF">HNR71_000917</name>
    <name evidence="3" type="ORF">HPO96_14980</name>
</gene>
<name>A0A7Y4KZK3_9ACTN</name>
<keyword evidence="4" id="KW-1185">Reference proteome</keyword>
<organism evidence="3 4">
    <name type="scientific">Kribbella sandramycini</name>
    <dbReference type="NCBI Taxonomy" id="60450"/>
    <lineage>
        <taxon>Bacteria</taxon>
        <taxon>Bacillati</taxon>
        <taxon>Actinomycetota</taxon>
        <taxon>Actinomycetes</taxon>
        <taxon>Propionibacteriales</taxon>
        <taxon>Kribbellaceae</taxon>
        <taxon>Kribbella</taxon>
    </lineage>
</organism>
<evidence type="ECO:0000313" key="5">
    <source>
        <dbReference type="Proteomes" id="UP000553957"/>
    </source>
</evidence>
<proteinExistence type="predicted"/>
<evidence type="ECO:0000256" key="1">
    <source>
        <dbReference type="SAM" id="MobiDB-lite"/>
    </source>
</evidence>